<dbReference type="SMART" id="SM00347">
    <property type="entry name" value="HTH_MARR"/>
    <property type="match status" value="1"/>
</dbReference>
<dbReference type="Pfam" id="PF12802">
    <property type="entry name" value="MarR_2"/>
    <property type="match status" value="1"/>
</dbReference>
<sequence>MQTKDVIRFEQDSPIRRISRLSRLNMNSLAGPISAIGIARGTFPFVMEVLCREGVIQEDLSRLLSIDRAATARALKRLERDGLIERREDPADRRGKHVFPTDRTRDLCGDILGILTQQKEALFNGFDEGERALFLRMLDRVIDNMGAPTSP</sequence>
<keyword evidence="2" id="KW-0238">DNA-binding</keyword>
<dbReference type="InterPro" id="IPR036388">
    <property type="entry name" value="WH-like_DNA-bd_sf"/>
</dbReference>
<dbReference type="SMR" id="F0JEJ0"/>
<evidence type="ECO:0000256" key="1">
    <source>
        <dbReference type="ARBA" id="ARBA00023015"/>
    </source>
</evidence>
<dbReference type="SUPFAM" id="SSF46785">
    <property type="entry name" value="Winged helix' DNA-binding domain"/>
    <property type="match status" value="1"/>
</dbReference>
<keyword evidence="1" id="KW-0805">Transcription regulation</keyword>
<dbReference type="PROSITE" id="PS50995">
    <property type="entry name" value="HTH_MARR_2"/>
    <property type="match status" value="1"/>
</dbReference>
<dbReference type="HOGENOM" id="CLU_083287_18_7_7"/>
<dbReference type="GO" id="GO:0003700">
    <property type="term" value="F:DNA-binding transcription factor activity"/>
    <property type="evidence" value="ECO:0007669"/>
    <property type="project" value="InterPro"/>
</dbReference>
<organism evidence="5 6">
    <name type="scientific">Pseudodesulfovibrio mercurii</name>
    <dbReference type="NCBI Taxonomy" id="641491"/>
    <lineage>
        <taxon>Bacteria</taxon>
        <taxon>Pseudomonadati</taxon>
        <taxon>Thermodesulfobacteriota</taxon>
        <taxon>Desulfovibrionia</taxon>
        <taxon>Desulfovibrionales</taxon>
        <taxon>Desulfovibrionaceae</taxon>
    </lineage>
</organism>
<dbReference type="AlphaFoldDB" id="F0JEJ0"/>
<dbReference type="eggNOG" id="COG1846">
    <property type="taxonomic scope" value="Bacteria"/>
</dbReference>
<protein>
    <submittedName>
        <fullName evidence="5">Regulatory protein MarR</fullName>
    </submittedName>
</protein>
<evidence type="ECO:0000256" key="2">
    <source>
        <dbReference type="ARBA" id="ARBA00023125"/>
    </source>
</evidence>
<evidence type="ECO:0000313" key="6">
    <source>
        <dbReference type="Proteomes" id="UP000007845"/>
    </source>
</evidence>
<keyword evidence="6" id="KW-1185">Reference proteome</keyword>
<dbReference type="KEGG" id="ddn:DND132_1512"/>
<name>F0JEJ0_9BACT</name>
<reference evidence="5 6" key="1">
    <citation type="journal article" date="2011" name="J. Bacteriol.">
        <title>Genome sequence of the mercury-methylating strain Desulfovibrio desulfuricans ND132.</title>
        <authorList>
            <person name="Brown S.D."/>
            <person name="Gilmour C.C."/>
            <person name="Kucken A.M."/>
            <person name="Wall J.D."/>
            <person name="Elias D.A."/>
            <person name="Brandt C.C."/>
            <person name="Podar M."/>
            <person name="Chertkov O."/>
            <person name="Held B."/>
            <person name="Bruce D.C."/>
            <person name="Detter J.C."/>
            <person name="Tapia R."/>
            <person name="Han C.S."/>
            <person name="Goodwin L.A."/>
            <person name="Cheng J.F."/>
            <person name="Pitluck S."/>
            <person name="Woyke T."/>
            <person name="Mikhailova N."/>
            <person name="Ivanova N.N."/>
            <person name="Han J."/>
            <person name="Lucas S."/>
            <person name="Lapidus A.L."/>
            <person name="Land M.L."/>
            <person name="Hauser L.J."/>
            <person name="Palumbo A.V."/>
        </authorList>
    </citation>
    <scope>NUCLEOTIDE SEQUENCE [LARGE SCALE GENOMIC DNA]</scope>
    <source>
        <strain evidence="5 6">ND132</strain>
    </source>
</reference>
<dbReference type="GO" id="GO:0003677">
    <property type="term" value="F:DNA binding"/>
    <property type="evidence" value="ECO:0007669"/>
    <property type="project" value="UniProtKB-KW"/>
</dbReference>
<proteinExistence type="predicted"/>
<dbReference type="EMBL" id="CP003220">
    <property type="protein sequence ID" value="EGB14719.1"/>
    <property type="molecule type" value="Genomic_DNA"/>
</dbReference>
<evidence type="ECO:0000259" key="4">
    <source>
        <dbReference type="PROSITE" id="PS50995"/>
    </source>
</evidence>
<dbReference type="Gene3D" id="1.10.10.10">
    <property type="entry name" value="Winged helix-like DNA-binding domain superfamily/Winged helix DNA-binding domain"/>
    <property type="match status" value="1"/>
</dbReference>
<dbReference type="Proteomes" id="UP000007845">
    <property type="component" value="Chromosome"/>
</dbReference>
<feature type="domain" description="HTH marR-type" evidence="4">
    <location>
        <begin position="11"/>
        <end position="143"/>
    </location>
</feature>
<dbReference type="PRINTS" id="PR00598">
    <property type="entry name" value="HTHMARR"/>
</dbReference>
<dbReference type="PANTHER" id="PTHR42756">
    <property type="entry name" value="TRANSCRIPTIONAL REGULATOR, MARR"/>
    <property type="match status" value="1"/>
</dbReference>
<gene>
    <name evidence="5" type="ORF">DND132_1512</name>
</gene>
<dbReference type="STRING" id="641491.DND132_1512"/>
<dbReference type="PANTHER" id="PTHR42756:SF1">
    <property type="entry name" value="TRANSCRIPTIONAL REPRESSOR OF EMRAB OPERON"/>
    <property type="match status" value="1"/>
</dbReference>
<keyword evidence="3" id="KW-0804">Transcription</keyword>
<dbReference type="InterPro" id="IPR036390">
    <property type="entry name" value="WH_DNA-bd_sf"/>
</dbReference>
<dbReference type="RefSeq" id="WP_014322147.1">
    <property type="nucleotide sequence ID" value="NC_016803.1"/>
</dbReference>
<evidence type="ECO:0000256" key="3">
    <source>
        <dbReference type="ARBA" id="ARBA00023163"/>
    </source>
</evidence>
<dbReference type="InterPro" id="IPR000835">
    <property type="entry name" value="HTH_MarR-typ"/>
</dbReference>
<dbReference type="OrthoDB" id="5432259at2"/>
<evidence type="ECO:0000313" key="5">
    <source>
        <dbReference type="EMBL" id="EGB14719.1"/>
    </source>
</evidence>
<accession>F0JEJ0</accession>